<dbReference type="InterPro" id="IPR002347">
    <property type="entry name" value="SDR_fam"/>
</dbReference>
<dbReference type="InterPro" id="IPR036291">
    <property type="entry name" value="NAD(P)-bd_dom_sf"/>
</dbReference>
<dbReference type="SMART" id="SM00822">
    <property type="entry name" value="PKS_KR"/>
    <property type="match status" value="1"/>
</dbReference>
<dbReference type="STRING" id="282683.SAMN04488105_106289"/>
<dbReference type="GO" id="GO:0016616">
    <property type="term" value="F:oxidoreductase activity, acting on the CH-OH group of donors, NAD or NADP as acceptor"/>
    <property type="evidence" value="ECO:0007669"/>
    <property type="project" value="TreeGrafter"/>
</dbReference>
<organism evidence="3 4">
    <name type="scientific">Salipiger thiooxidans</name>
    <dbReference type="NCBI Taxonomy" id="282683"/>
    <lineage>
        <taxon>Bacteria</taxon>
        <taxon>Pseudomonadati</taxon>
        <taxon>Pseudomonadota</taxon>
        <taxon>Alphaproteobacteria</taxon>
        <taxon>Rhodobacterales</taxon>
        <taxon>Roseobacteraceae</taxon>
        <taxon>Salipiger</taxon>
    </lineage>
</organism>
<dbReference type="GO" id="GO:0030497">
    <property type="term" value="P:fatty acid elongation"/>
    <property type="evidence" value="ECO:0007669"/>
    <property type="project" value="TreeGrafter"/>
</dbReference>
<dbReference type="Proteomes" id="UP000198994">
    <property type="component" value="Unassembled WGS sequence"/>
</dbReference>
<dbReference type="CDD" id="cd05233">
    <property type="entry name" value="SDR_c"/>
    <property type="match status" value="1"/>
</dbReference>
<dbReference type="PRINTS" id="PR00081">
    <property type="entry name" value="GDHRDH"/>
</dbReference>
<evidence type="ECO:0000313" key="4">
    <source>
        <dbReference type="Proteomes" id="UP000198994"/>
    </source>
</evidence>
<gene>
    <name evidence="3" type="ORF">SAMN04488105_106289</name>
</gene>
<name>A0A1G7F6T6_9RHOB</name>
<dbReference type="PRINTS" id="PR00080">
    <property type="entry name" value="SDRFAMILY"/>
</dbReference>
<dbReference type="NCBIfam" id="NF005559">
    <property type="entry name" value="PRK07231.1"/>
    <property type="match status" value="1"/>
</dbReference>
<dbReference type="PANTHER" id="PTHR42760:SF40">
    <property type="entry name" value="3-OXOACYL-[ACYL-CARRIER-PROTEIN] REDUCTASE, CHLOROPLASTIC"/>
    <property type="match status" value="1"/>
</dbReference>
<dbReference type="SUPFAM" id="SSF51735">
    <property type="entry name" value="NAD(P)-binding Rossmann-fold domains"/>
    <property type="match status" value="1"/>
</dbReference>
<dbReference type="PROSITE" id="PS00061">
    <property type="entry name" value="ADH_SHORT"/>
    <property type="match status" value="1"/>
</dbReference>
<sequence>MTRFEGKFAVVTGAAGGIGAATAARLVAEGARVLLVDLQDKVAETAAALGQPSLALDISDADAGQRILAAALEHTQTIDVLVNNAGMGGSGPLEKSSDELMARIIDVNLTATMRITRDLLPHLTQPGGSIVNLASTFGILGASGTTAYAVAKAGIGQLTRQLAGDFAPRGLRVNAIAPGVVQTDMTANYFKDPRYRALHMDTTPLGRPGQPEEQAAAIAFLASDDASFVTGVVLPVDGGYLAARYLPPDAV</sequence>
<dbReference type="EMBL" id="FNAV01000006">
    <property type="protein sequence ID" value="SDE71325.1"/>
    <property type="molecule type" value="Genomic_DNA"/>
</dbReference>
<reference evidence="4" key="1">
    <citation type="submission" date="2016-10" db="EMBL/GenBank/DDBJ databases">
        <authorList>
            <person name="Varghese N."/>
            <person name="Submissions S."/>
        </authorList>
    </citation>
    <scope>NUCLEOTIDE SEQUENCE [LARGE SCALE GENOMIC DNA]</scope>
    <source>
        <strain evidence="4">DSM 10146</strain>
    </source>
</reference>
<dbReference type="InterPro" id="IPR057326">
    <property type="entry name" value="KR_dom"/>
</dbReference>
<dbReference type="Gene3D" id="3.40.50.720">
    <property type="entry name" value="NAD(P)-binding Rossmann-like Domain"/>
    <property type="match status" value="1"/>
</dbReference>
<keyword evidence="4" id="KW-1185">Reference proteome</keyword>
<evidence type="ECO:0000313" key="3">
    <source>
        <dbReference type="EMBL" id="SDE71325.1"/>
    </source>
</evidence>
<comment type="similarity">
    <text evidence="1">Belongs to the short-chain dehydrogenases/reductases (SDR) family.</text>
</comment>
<feature type="domain" description="Ketoreductase" evidence="2">
    <location>
        <begin position="7"/>
        <end position="179"/>
    </location>
</feature>
<dbReference type="AlphaFoldDB" id="A0A1G7F6T6"/>
<dbReference type="InterPro" id="IPR020904">
    <property type="entry name" value="Sc_DH/Rdtase_CS"/>
</dbReference>
<evidence type="ECO:0000256" key="1">
    <source>
        <dbReference type="ARBA" id="ARBA00006484"/>
    </source>
</evidence>
<dbReference type="PANTHER" id="PTHR42760">
    <property type="entry name" value="SHORT-CHAIN DEHYDROGENASES/REDUCTASES FAMILY MEMBER"/>
    <property type="match status" value="1"/>
</dbReference>
<evidence type="ECO:0000259" key="2">
    <source>
        <dbReference type="SMART" id="SM00822"/>
    </source>
</evidence>
<proteinExistence type="inferred from homology"/>
<protein>
    <submittedName>
        <fullName evidence="3">Meso-butanediol dehydrogenase / (S,S)-butanediol dehydrogenase / diacetyl reductase</fullName>
    </submittedName>
</protein>
<dbReference type="FunFam" id="3.40.50.720:FF:000084">
    <property type="entry name" value="Short-chain dehydrogenase reductase"/>
    <property type="match status" value="1"/>
</dbReference>
<dbReference type="OrthoDB" id="9779623at2"/>
<dbReference type="RefSeq" id="WP_089959073.1">
    <property type="nucleotide sequence ID" value="NZ_FNAV01000006.1"/>
</dbReference>
<dbReference type="Pfam" id="PF13561">
    <property type="entry name" value="adh_short_C2"/>
    <property type="match status" value="1"/>
</dbReference>
<accession>A0A1G7F6T6</accession>